<dbReference type="GO" id="GO:0008285">
    <property type="term" value="P:negative regulation of cell population proliferation"/>
    <property type="evidence" value="ECO:0007669"/>
    <property type="project" value="TreeGrafter"/>
</dbReference>
<evidence type="ECO:0000313" key="4">
    <source>
        <dbReference type="Proteomes" id="UP001177023"/>
    </source>
</evidence>
<protein>
    <recommendedName>
        <fullName evidence="5">Hamartin</fullName>
    </recommendedName>
</protein>
<evidence type="ECO:0000313" key="3">
    <source>
        <dbReference type="EMBL" id="CAJ0583190.1"/>
    </source>
</evidence>
<feature type="compositionally biased region" description="Basic and acidic residues" evidence="2">
    <location>
        <begin position="1092"/>
        <end position="1107"/>
    </location>
</feature>
<dbReference type="AlphaFoldDB" id="A0AA36G8I0"/>
<feature type="compositionally biased region" description="Basic and acidic residues" evidence="2">
    <location>
        <begin position="502"/>
        <end position="511"/>
    </location>
</feature>
<keyword evidence="4" id="KW-1185">Reference proteome</keyword>
<accession>A0AA36G8I0</accession>
<keyword evidence="1" id="KW-0175">Coiled coil</keyword>
<dbReference type="EMBL" id="CATQJA010002665">
    <property type="protein sequence ID" value="CAJ0583190.1"/>
    <property type="molecule type" value="Genomic_DNA"/>
</dbReference>
<dbReference type="GO" id="GO:0051726">
    <property type="term" value="P:regulation of cell cycle"/>
    <property type="evidence" value="ECO:0007669"/>
    <property type="project" value="TreeGrafter"/>
</dbReference>
<feature type="compositionally biased region" description="Low complexity" evidence="2">
    <location>
        <begin position="1"/>
        <end position="14"/>
    </location>
</feature>
<dbReference type="GO" id="GO:0032007">
    <property type="term" value="P:negative regulation of TOR signaling"/>
    <property type="evidence" value="ECO:0007669"/>
    <property type="project" value="TreeGrafter"/>
</dbReference>
<evidence type="ECO:0000256" key="1">
    <source>
        <dbReference type="SAM" id="Coils"/>
    </source>
</evidence>
<dbReference type="Pfam" id="PF04388">
    <property type="entry name" value="Hamartin"/>
    <property type="match status" value="1"/>
</dbReference>
<feature type="compositionally biased region" description="Acidic residues" evidence="2">
    <location>
        <begin position="1108"/>
        <end position="1123"/>
    </location>
</feature>
<feature type="region of interest" description="Disordered" evidence="2">
    <location>
        <begin position="502"/>
        <end position="524"/>
    </location>
</feature>
<feature type="non-terminal residue" evidence="3">
    <location>
        <position position="1"/>
    </location>
</feature>
<feature type="region of interest" description="Disordered" evidence="2">
    <location>
        <begin position="1"/>
        <end position="20"/>
    </location>
</feature>
<feature type="coiled-coil region" evidence="1">
    <location>
        <begin position="961"/>
        <end position="1041"/>
    </location>
</feature>
<reference evidence="3" key="1">
    <citation type="submission" date="2023-06" db="EMBL/GenBank/DDBJ databases">
        <authorList>
            <person name="Delattre M."/>
        </authorList>
    </citation>
    <scope>NUCLEOTIDE SEQUENCE</scope>
    <source>
        <strain evidence="3">AF72</strain>
    </source>
</reference>
<organism evidence="3 4">
    <name type="scientific">Mesorhabditis spiculigera</name>
    <dbReference type="NCBI Taxonomy" id="96644"/>
    <lineage>
        <taxon>Eukaryota</taxon>
        <taxon>Metazoa</taxon>
        <taxon>Ecdysozoa</taxon>
        <taxon>Nematoda</taxon>
        <taxon>Chromadorea</taxon>
        <taxon>Rhabditida</taxon>
        <taxon>Rhabditina</taxon>
        <taxon>Rhabditomorpha</taxon>
        <taxon>Rhabditoidea</taxon>
        <taxon>Rhabditidae</taxon>
        <taxon>Mesorhabditinae</taxon>
        <taxon>Mesorhabditis</taxon>
    </lineage>
</organism>
<dbReference type="Proteomes" id="UP001177023">
    <property type="component" value="Unassembled WGS sequence"/>
</dbReference>
<comment type="caution">
    <text evidence="3">The sequence shown here is derived from an EMBL/GenBank/DDBJ whole genome shotgun (WGS) entry which is preliminary data.</text>
</comment>
<evidence type="ECO:0008006" key="5">
    <source>
        <dbReference type="Google" id="ProtNLM"/>
    </source>
</evidence>
<evidence type="ECO:0000256" key="2">
    <source>
        <dbReference type="SAM" id="MobiDB-lite"/>
    </source>
</evidence>
<dbReference type="PANTHER" id="PTHR15154:SF2">
    <property type="entry name" value="HAMARTIN"/>
    <property type="match status" value="1"/>
</dbReference>
<dbReference type="InterPro" id="IPR007483">
    <property type="entry name" value="Hamartin"/>
</dbReference>
<feature type="compositionally biased region" description="Basic and acidic residues" evidence="2">
    <location>
        <begin position="1128"/>
        <end position="1160"/>
    </location>
</feature>
<feature type="region of interest" description="Disordered" evidence="2">
    <location>
        <begin position="1092"/>
        <end position="1160"/>
    </location>
</feature>
<gene>
    <name evidence="3" type="ORF">MSPICULIGERA_LOCUS21284</name>
</gene>
<dbReference type="GO" id="GO:0033596">
    <property type="term" value="C:TSC1-TSC2 complex"/>
    <property type="evidence" value="ECO:0007669"/>
    <property type="project" value="TreeGrafter"/>
</dbReference>
<dbReference type="PANTHER" id="PTHR15154">
    <property type="entry name" value="HAMARTIN"/>
    <property type="match status" value="1"/>
</dbReference>
<proteinExistence type="predicted"/>
<name>A0AA36G8I0_9BILA</name>
<sequence length="1160" mass="133186">MLRASSGSSRGSSATPRRPPNITRIYNLLESAERDIQHEACKIVRQQLERGIGIRQLVQHYAEYGSEQSVDMICSIREPYDTVLLDHVRDMLKAQKTTNAAIILLGQLGQDQEWVGKIATHDVFAVIIKFINRSHTRVMGEDIAALLFLSAFLPHCPILPEAQLKHLFDTFVNAAGFLEGKLHDLDTNDSPMDKVNVSHLQYAVREYFHTLYGIYPLTFVNHLRNFFRAAKKKNTTLVEKVMAPLLSGVRLHPNLLLMDKSSELSNKRWSRREAHDFLDDCRKNVIGLIPMTYNVRDPEEDKEHEKLALKDRQLRAVVPIDGFNRDDDDSDDFIPDEQGVEAFEALFAKTIPSHAEEEVAELEEEQPGPSGQVVPRVAQLPNTATSPPDNPYASFVDMVESPADPRSLSLHDRALTSSLKKPKARPDVSEFSADSLVTRLMKGVKKVMSPNAEKVYQPLVEVLNEVDDMEDPEVSPAEEAEETIELADLLSPEIEAISRERAESNASEVRRRMTGTMKQRPRAASIEPDVDQEISDLLGTVYAASRANSTTANYFDGVYAARESVRSSHKELMKEKLDHNLVQDRRLFTTPMNQTDPALNLEDLRFLHSGEDGAEENLDQQPVIDYHRKIPAELMTHCKNLLRMQNMEHKPIMHKKSQEAVPPGHYIPQAFPKSNDEMLQLFPYLELLTGPKMSIYSDIENHLENQGKSNRDDYMVASKAYHQTLKELHIADQLPGRIYDDLSHILQNLTAEGQKQLLQARLRLVNQHLFYERSTRLIHANRNRQLASRLQDQTNNETKIKRFARTEEEMFRERDGIIAAFKKLQAQEERLREKHLNAVELYRKKICEIAESNKRIAMESKEKDLTIEEIKQEMDRKTKSCPAEWRTAIDTQVLLDLANNEIAALKKLLDPLFDTREENFQLEAEVLRLQELLEINNIFSPDINDRFAKIAEHMSEINKDYAATILERDTLEQTVARMEEEHTAALKREKLINEKLRIDANEMRERTILSKQKFLSKCEECDHYRNELMEAKLLLQEAAQKSSMRKEDDDTTAEEPDPVASFLNKHRANHGLVPEDDYFDFAGFLFPTEEEADHHTAEAEAYRKECGDSDDSEYDSYDDEEEVYPNHFDSKAPLKGTPPDRSESDEERTPTFRMDPRRLY</sequence>